<dbReference type="Gene3D" id="3.40.630.30">
    <property type="match status" value="1"/>
</dbReference>
<evidence type="ECO:0000313" key="3">
    <source>
        <dbReference type="Proteomes" id="UP000297737"/>
    </source>
</evidence>
<gene>
    <name evidence="2" type="ORF">EUV02_01050</name>
</gene>
<dbReference type="AlphaFoldDB" id="A0A4Y9EQC3"/>
<dbReference type="Proteomes" id="UP000297737">
    <property type="component" value="Unassembled WGS sequence"/>
</dbReference>
<dbReference type="PROSITE" id="PS51186">
    <property type="entry name" value="GNAT"/>
    <property type="match status" value="1"/>
</dbReference>
<keyword evidence="2" id="KW-0808">Transferase</keyword>
<sequence length="174" mass="19327">MIETARLRIRPWRDSDRAPFAEMGRDAEVMRYLGPPLSREDSDAAIDRMNVAQAAHGFCFWALEQKADGAFIGFCGLLPVRFDAVPAGSIEAGWRLRRASWGQGYATEAARASLGWGFALGIESIIAFTTVANLPSQRVMQRTGMVRRADLDFHHPRLAADDPLRPHVVYEATP</sequence>
<evidence type="ECO:0000313" key="2">
    <source>
        <dbReference type="EMBL" id="TFU05652.1"/>
    </source>
</evidence>
<organism evidence="2 3">
    <name type="scientific">Glacieibacterium arshaanense</name>
    <dbReference type="NCBI Taxonomy" id="2511025"/>
    <lineage>
        <taxon>Bacteria</taxon>
        <taxon>Pseudomonadati</taxon>
        <taxon>Pseudomonadota</taxon>
        <taxon>Alphaproteobacteria</taxon>
        <taxon>Sphingomonadales</taxon>
        <taxon>Sphingosinicellaceae</taxon>
        <taxon>Glacieibacterium</taxon>
    </lineage>
</organism>
<dbReference type="InterPro" id="IPR000182">
    <property type="entry name" value="GNAT_dom"/>
</dbReference>
<feature type="domain" description="N-acetyltransferase" evidence="1">
    <location>
        <begin position="7"/>
        <end position="174"/>
    </location>
</feature>
<dbReference type="GO" id="GO:0016747">
    <property type="term" value="F:acyltransferase activity, transferring groups other than amino-acyl groups"/>
    <property type="evidence" value="ECO:0007669"/>
    <property type="project" value="InterPro"/>
</dbReference>
<evidence type="ECO:0000259" key="1">
    <source>
        <dbReference type="PROSITE" id="PS51186"/>
    </source>
</evidence>
<comment type="caution">
    <text evidence="2">The sequence shown here is derived from an EMBL/GenBank/DDBJ whole genome shotgun (WGS) entry which is preliminary data.</text>
</comment>
<reference evidence="2 3" key="1">
    <citation type="submission" date="2019-02" db="EMBL/GenBank/DDBJ databases">
        <title>Polymorphobacter sp. isolated from the lake at the Tibet of China.</title>
        <authorList>
            <person name="Li A."/>
        </authorList>
    </citation>
    <scope>NUCLEOTIDE SEQUENCE [LARGE SCALE GENOMIC DNA]</scope>
    <source>
        <strain evidence="2 3">DJ1R-1</strain>
    </source>
</reference>
<dbReference type="Pfam" id="PF13302">
    <property type="entry name" value="Acetyltransf_3"/>
    <property type="match status" value="1"/>
</dbReference>
<accession>A0A4Y9EQC3</accession>
<dbReference type="SUPFAM" id="SSF55729">
    <property type="entry name" value="Acyl-CoA N-acyltransferases (Nat)"/>
    <property type="match status" value="1"/>
</dbReference>
<dbReference type="RefSeq" id="WP_135244377.1">
    <property type="nucleotide sequence ID" value="NZ_SIHO01000001.1"/>
</dbReference>
<keyword evidence="3" id="KW-1185">Reference proteome</keyword>
<name>A0A4Y9EQC3_9SPHN</name>
<dbReference type="InterPro" id="IPR016181">
    <property type="entry name" value="Acyl_CoA_acyltransferase"/>
</dbReference>
<proteinExistence type="predicted"/>
<protein>
    <submittedName>
        <fullName evidence="2">N-acetyltransferase</fullName>
    </submittedName>
</protein>
<dbReference type="PANTHER" id="PTHR43792:SF1">
    <property type="entry name" value="N-ACETYLTRANSFERASE DOMAIN-CONTAINING PROTEIN"/>
    <property type="match status" value="1"/>
</dbReference>
<dbReference type="PANTHER" id="PTHR43792">
    <property type="entry name" value="GNAT FAMILY, PUTATIVE (AFU_ORTHOLOGUE AFUA_3G00765)-RELATED-RELATED"/>
    <property type="match status" value="1"/>
</dbReference>
<dbReference type="EMBL" id="SIHO01000001">
    <property type="protein sequence ID" value="TFU05652.1"/>
    <property type="molecule type" value="Genomic_DNA"/>
</dbReference>
<dbReference type="OrthoDB" id="6293260at2"/>
<dbReference type="InterPro" id="IPR051531">
    <property type="entry name" value="N-acetyltransferase"/>
</dbReference>